<keyword evidence="2" id="KW-1185">Reference proteome</keyword>
<sequence>MMEHMDQIRITDLLEVNLRALKTQLEVRKQDACKRQWRIISRNHVDNDDRTSCYSVERQENIYDEQIAAPSNNEMFATESQSVSYKPNFEHLINRSISHIIEESWSTSVTEIPEFDYALNVVRL</sequence>
<dbReference type="AlphaFoldDB" id="A0A8S3WVD3"/>
<name>A0A8S3WVD3_PARAO</name>
<comment type="caution">
    <text evidence="1">The sequence shown here is derived from an EMBL/GenBank/DDBJ whole genome shotgun (WGS) entry which is preliminary data.</text>
</comment>
<reference evidence="1" key="1">
    <citation type="submission" date="2021-04" db="EMBL/GenBank/DDBJ databases">
        <authorList>
            <person name="Tunstrom K."/>
        </authorList>
    </citation>
    <scope>NUCLEOTIDE SEQUENCE</scope>
</reference>
<dbReference type="EMBL" id="CAJQZP010000769">
    <property type="protein sequence ID" value="CAG4983707.1"/>
    <property type="molecule type" value="Genomic_DNA"/>
</dbReference>
<gene>
    <name evidence="1" type="ORF">PAPOLLO_LOCUS10691</name>
</gene>
<accession>A0A8S3WVD3</accession>
<protein>
    <submittedName>
        <fullName evidence="1">(apollo) hypothetical protein</fullName>
    </submittedName>
</protein>
<proteinExistence type="predicted"/>
<evidence type="ECO:0000313" key="1">
    <source>
        <dbReference type="EMBL" id="CAG4983707.1"/>
    </source>
</evidence>
<organism evidence="1 2">
    <name type="scientific">Parnassius apollo</name>
    <name type="common">Apollo butterfly</name>
    <name type="synonym">Papilio apollo</name>
    <dbReference type="NCBI Taxonomy" id="110799"/>
    <lineage>
        <taxon>Eukaryota</taxon>
        <taxon>Metazoa</taxon>
        <taxon>Ecdysozoa</taxon>
        <taxon>Arthropoda</taxon>
        <taxon>Hexapoda</taxon>
        <taxon>Insecta</taxon>
        <taxon>Pterygota</taxon>
        <taxon>Neoptera</taxon>
        <taxon>Endopterygota</taxon>
        <taxon>Lepidoptera</taxon>
        <taxon>Glossata</taxon>
        <taxon>Ditrysia</taxon>
        <taxon>Papilionoidea</taxon>
        <taxon>Papilionidae</taxon>
        <taxon>Parnassiinae</taxon>
        <taxon>Parnassini</taxon>
        <taxon>Parnassius</taxon>
        <taxon>Parnassius</taxon>
    </lineage>
</organism>
<evidence type="ECO:0000313" key="2">
    <source>
        <dbReference type="Proteomes" id="UP000691718"/>
    </source>
</evidence>
<dbReference type="Proteomes" id="UP000691718">
    <property type="component" value="Unassembled WGS sequence"/>
</dbReference>